<accession>A0A0E9WR35</accession>
<organism evidence="1">
    <name type="scientific">Anguilla anguilla</name>
    <name type="common">European freshwater eel</name>
    <name type="synonym">Muraena anguilla</name>
    <dbReference type="NCBI Taxonomy" id="7936"/>
    <lineage>
        <taxon>Eukaryota</taxon>
        <taxon>Metazoa</taxon>
        <taxon>Chordata</taxon>
        <taxon>Craniata</taxon>
        <taxon>Vertebrata</taxon>
        <taxon>Euteleostomi</taxon>
        <taxon>Actinopterygii</taxon>
        <taxon>Neopterygii</taxon>
        <taxon>Teleostei</taxon>
        <taxon>Anguilliformes</taxon>
        <taxon>Anguillidae</taxon>
        <taxon>Anguilla</taxon>
    </lineage>
</organism>
<dbReference type="EMBL" id="GBXM01016654">
    <property type="protein sequence ID" value="JAH91923.1"/>
    <property type="molecule type" value="Transcribed_RNA"/>
</dbReference>
<name>A0A0E9WR35_ANGAN</name>
<dbReference type="AlphaFoldDB" id="A0A0E9WR35"/>
<proteinExistence type="predicted"/>
<sequence length="78" mass="9184">MTCCVSHFNLLTKKKNIRKKYSFTFFFRWWHHTVQEKNENKRKISRLLLKSQPRSCGNLGNGSKALLILSNGELRSIT</sequence>
<reference evidence="1" key="1">
    <citation type="submission" date="2014-11" db="EMBL/GenBank/DDBJ databases">
        <authorList>
            <person name="Amaro Gonzalez C."/>
        </authorList>
    </citation>
    <scope>NUCLEOTIDE SEQUENCE</scope>
</reference>
<evidence type="ECO:0000313" key="1">
    <source>
        <dbReference type="EMBL" id="JAH91923.1"/>
    </source>
</evidence>
<reference evidence="1" key="2">
    <citation type="journal article" date="2015" name="Fish Shellfish Immunol.">
        <title>Early steps in the European eel (Anguilla anguilla)-Vibrio vulnificus interaction in the gills: Role of the RtxA13 toxin.</title>
        <authorList>
            <person name="Callol A."/>
            <person name="Pajuelo D."/>
            <person name="Ebbesson L."/>
            <person name="Teles M."/>
            <person name="MacKenzie S."/>
            <person name="Amaro C."/>
        </authorList>
    </citation>
    <scope>NUCLEOTIDE SEQUENCE</scope>
</reference>
<protein>
    <submittedName>
        <fullName evidence="1">Uncharacterized protein</fullName>
    </submittedName>
</protein>